<dbReference type="Pfam" id="PF00176">
    <property type="entry name" value="SNF2-rel_dom"/>
    <property type="match status" value="1"/>
</dbReference>
<keyword evidence="5" id="KW-0238">DNA-binding</keyword>
<evidence type="ECO:0000313" key="7">
    <source>
        <dbReference type="EMBL" id="CAJ0942841.1"/>
    </source>
</evidence>
<keyword evidence="3" id="KW-0378">Hydrolase</keyword>
<organism evidence="7 8">
    <name type="scientific">Ranitomeya imitator</name>
    <name type="common">mimic poison frog</name>
    <dbReference type="NCBI Taxonomy" id="111125"/>
    <lineage>
        <taxon>Eukaryota</taxon>
        <taxon>Metazoa</taxon>
        <taxon>Chordata</taxon>
        <taxon>Craniata</taxon>
        <taxon>Vertebrata</taxon>
        <taxon>Euteleostomi</taxon>
        <taxon>Amphibia</taxon>
        <taxon>Batrachia</taxon>
        <taxon>Anura</taxon>
        <taxon>Neobatrachia</taxon>
        <taxon>Hyloidea</taxon>
        <taxon>Dendrobatidae</taxon>
        <taxon>Dendrobatinae</taxon>
        <taxon>Ranitomeya</taxon>
    </lineage>
</organism>
<dbReference type="Gene3D" id="3.40.50.10810">
    <property type="entry name" value="Tandem AAA-ATPase domain"/>
    <property type="match status" value="1"/>
</dbReference>
<dbReference type="PANTHER" id="PTHR45685:SF1">
    <property type="entry name" value="HELICASE SRCAP"/>
    <property type="match status" value="1"/>
</dbReference>
<dbReference type="InterPro" id="IPR050520">
    <property type="entry name" value="INO80/SWR1_helicase"/>
</dbReference>
<keyword evidence="3" id="KW-0347">Helicase</keyword>
<dbReference type="EMBL" id="CAUEEQ010020421">
    <property type="protein sequence ID" value="CAJ0942841.1"/>
    <property type="molecule type" value="Genomic_DNA"/>
</dbReference>
<evidence type="ECO:0000256" key="2">
    <source>
        <dbReference type="ARBA" id="ARBA00022741"/>
    </source>
</evidence>
<keyword evidence="4" id="KW-0067">ATP-binding</keyword>
<feature type="domain" description="SNF2 N-terminal" evidence="6">
    <location>
        <begin position="59"/>
        <end position="191"/>
    </location>
</feature>
<dbReference type="Gene3D" id="3.40.50.300">
    <property type="entry name" value="P-loop containing nucleotide triphosphate hydrolases"/>
    <property type="match status" value="1"/>
</dbReference>
<evidence type="ECO:0000313" key="8">
    <source>
        <dbReference type="Proteomes" id="UP001176940"/>
    </source>
</evidence>
<proteinExistence type="predicted"/>
<dbReference type="InterPro" id="IPR038718">
    <property type="entry name" value="SNF2-like_sf"/>
</dbReference>
<dbReference type="Proteomes" id="UP001176940">
    <property type="component" value="Unassembled WGS sequence"/>
</dbReference>
<name>A0ABN9LIS0_9NEOB</name>
<comment type="caution">
    <text evidence="7">The sequence shown here is derived from an EMBL/GenBank/DDBJ whole genome shotgun (WGS) entry which is preliminary data.</text>
</comment>
<feature type="non-terminal residue" evidence="7">
    <location>
        <position position="224"/>
    </location>
</feature>
<sequence>MLHEIDNDSRFLQKIVFSDEATFHICGHVHRHNFRIWAPEHPHAYIEYERNTPKVNMCQRRLLLRDTQLPHTWKDLWTMVHFLIPSLSRQYLDFPVKEGSEQDPEYRHTISIRLHRSAQPFILRRTKRDVERQLNKKSEHVLKCQLSNRQKIMYEDVMMQPGTQDSLKGGHFVSVLHVLTQLQRICNHPDLVDPRPQHSSYACDALQFKTASLVLQALEYDPWK</sequence>
<evidence type="ECO:0000256" key="5">
    <source>
        <dbReference type="ARBA" id="ARBA00023125"/>
    </source>
</evidence>
<protein>
    <recommendedName>
        <fullName evidence="6">SNF2 N-terminal domain-containing protein</fullName>
    </recommendedName>
</protein>
<accession>A0ABN9LIS0</accession>
<evidence type="ECO:0000256" key="3">
    <source>
        <dbReference type="ARBA" id="ARBA00022806"/>
    </source>
</evidence>
<dbReference type="PANTHER" id="PTHR45685">
    <property type="entry name" value="HELICASE SRCAP-RELATED"/>
    <property type="match status" value="1"/>
</dbReference>
<evidence type="ECO:0000256" key="4">
    <source>
        <dbReference type="ARBA" id="ARBA00022840"/>
    </source>
</evidence>
<dbReference type="InterPro" id="IPR000330">
    <property type="entry name" value="SNF2_N"/>
</dbReference>
<evidence type="ECO:0000256" key="1">
    <source>
        <dbReference type="ARBA" id="ARBA00004123"/>
    </source>
</evidence>
<dbReference type="InterPro" id="IPR027417">
    <property type="entry name" value="P-loop_NTPase"/>
</dbReference>
<keyword evidence="8" id="KW-1185">Reference proteome</keyword>
<gene>
    <name evidence="7" type="ORF">RIMI_LOCUS9729134</name>
</gene>
<dbReference type="SUPFAM" id="SSF52540">
    <property type="entry name" value="P-loop containing nucleoside triphosphate hydrolases"/>
    <property type="match status" value="1"/>
</dbReference>
<comment type="subcellular location">
    <subcellularLocation>
        <location evidence="1">Nucleus</location>
    </subcellularLocation>
</comment>
<evidence type="ECO:0000259" key="6">
    <source>
        <dbReference type="Pfam" id="PF00176"/>
    </source>
</evidence>
<reference evidence="7" key="1">
    <citation type="submission" date="2023-07" db="EMBL/GenBank/DDBJ databases">
        <authorList>
            <person name="Stuckert A."/>
        </authorList>
    </citation>
    <scope>NUCLEOTIDE SEQUENCE</scope>
</reference>
<keyword evidence="2" id="KW-0547">Nucleotide-binding</keyword>